<protein>
    <recommendedName>
        <fullName evidence="7">Chitin-binding type-2 domain-containing protein</fullName>
    </recommendedName>
</protein>
<evidence type="ECO:0000256" key="1">
    <source>
        <dbReference type="ARBA" id="ARBA00022669"/>
    </source>
</evidence>
<evidence type="ECO:0000256" key="2">
    <source>
        <dbReference type="ARBA" id="ARBA00022729"/>
    </source>
</evidence>
<feature type="domain" description="Chitin-binding type-2" evidence="7">
    <location>
        <begin position="870"/>
        <end position="915"/>
    </location>
</feature>
<feature type="domain" description="Chitin-binding type-2" evidence="7">
    <location>
        <begin position="1141"/>
        <end position="1186"/>
    </location>
</feature>
<dbReference type="Gene3D" id="2.170.140.10">
    <property type="entry name" value="Chitin binding domain"/>
    <property type="match status" value="5"/>
</dbReference>
<keyword evidence="3" id="KW-0677">Repeat</keyword>
<feature type="domain" description="Chitin-binding type-2" evidence="7">
    <location>
        <begin position="970"/>
        <end position="1015"/>
    </location>
</feature>
<proteinExistence type="predicted"/>
<keyword evidence="2" id="KW-0732">Signal</keyword>
<evidence type="ECO:0000256" key="5">
    <source>
        <dbReference type="ARBA" id="ARBA00023180"/>
    </source>
</evidence>
<evidence type="ECO:0000259" key="7">
    <source>
        <dbReference type="PROSITE" id="PS50940"/>
    </source>
</evidence>
<feature type="compositionally biased region" description="Polar residues" evidence="6">
    <location>
        <begin position="1026"/>
        <end position="1038"/>
    </location>
</feature>
<feature type="compositionally biased region" description="Low complexity" evidence="6">
    <location>
        <begin position="659"/>
        <end position="678"/>
    </location>
</feature>
<dbReference type="Pfam" id="PF01607">
    <property type="entry name" value="CBM_14"/>
    <property type="match status" value="1"/>
</dbReference>
<feature type="domain" description="Chitin-binding type-2" evidence="7">
    <location>
        <begin position="422"/>
        <end position="479"/>
    </location>
</feature>
<evidence type="ECO:0000256" key="4">
    <source>
        <dbReference type="ARBA" id="ARBA00023157"/>
    </source>
</evidence>
<dbReference type="GO" id="GO:0008061">
    <property type="term" value="F:chitin binding"/>
    <property type="evidence" value="ECO:0007669"/>
    <property type="project" value="UniProtKB-KW"/>
</dbReference>
<feature type="region of interest" description="Disordered" evidence="6">
    <location>
        <begin position="1026"/>
        <end position="1056"/>
    </location>
</feature>
<dbReference type="EMBL" id="OA571347">
    <property type="protein sequence ID" value="CAD7203907.1"/>
    <property type="molecule type" value="Genomic_DNA"/>
</dbReference>
<feature type="domain" description="Chitin-binding type-2" evidence="7">
    <location>
        <begin position="1057"/>
        <end position="1102"/>
    </location>
</feature>
<feature type="compositionally biased region" description="Low complexity" evidence="6">
    <location>
        <begin position="858"/>
        <end position="867"/>
    </location>
</feature>
<feature type="compositionally biased region" description="Low complexity" evidence="6">
    <location>
        <begin position="1044"/>
        <end position="1056"/>
    </location>
</feature>
<keyword evidence="4" id="KW-1015">Disulfide bond</keyword>
<dbReference type="GO" id="GO:0005576">
    <property type="term" value="C:extracellular region"/>
    <property type="evidence" value="ECO:0007669"/>
    <property type="project" value="InterPro"/>
</dbReference>
<gene>
    <name evidence="8" type="ORF">TDIB3V08_LOCUS10072</name>
</gene>
<feature type="compositionally biased region" description="Low complexity" evidence="6">
    <location>
        <begin position="734"/>
        <end position="751"/>
    </location>
</feature>
<organism evidence="8">
    <name type="scientific">Timema douglasi</name>
    <name type="common">Walking stick</name>
    <dbReference type="NCBI Taxonomy" id="61478"/>
    <lineage>
        <taxon>Eukaryota</taxon>
        <taxon>Metazoa</taxon>
        <taxon>Ecdysozoa</taxon>
        <taxon>Arthropoda</taxon>
        <taxon>Hexapoda</taxon>
        <taxon>Insecta</taxon>
        <taxon>Pterygota</taxon>
        <taxon>Neoptera</taxon>
        <taxon>Polyneoptera</taxon>
        <taxon>Phasmatodea</taxon>
        <taxon>Timematodea</taxon>
        <taxon>Timematoidea</taxon>
        <taxon>Timematidae</taxon>
        <taxon>Timema</taxon>
    </lineage>
</organism>
<reference evidence="8" key="1">
    <citation type="submission" date="2020-11" db="EMBL/GenBank/DDBJ databases">
        <authorList>
            <person name="Tran Van P."/>
        </authorList>
    </citation>
    <scope>NUCLEOTIDE SEQUENCE</scope>
</reference>
<feature type="region of interest" description="Disordered" evidence="6">
    <location>
        <begin position="637"/>
        <end position="678"/>
    </location>
</feature>
<feature type="domain" description="Chitin-binding type-2" evidence="7">
    <location>
        <begin position="86"/>
        <end position="143"/>
    </location>
</feature>
<feature type="compositionally biased region" description="Low complexity" evidence="6">
    <location>
        <begin position="762"/>
        <end position="773"/>
    </location>
</feature>
<feature type="domain" description="Chitin-binding type-2" evidence="7">
    <location>
        <begin position="678"/>
        <end position="723"/>
    </location>
</feature>
<evidence type="ECO:0000256" key="6">
    <source>
        <dbReference type="SAM" id="MobiDB-lite"/>
    </source>
</evidence>
<feature type="region of interest" description="Disordered" evidence="6">
    <location>
        <begin position="734"/>
        <end position="773"/>
    </location>
</feature>
<dbReference type="AlphaFoldDB" id="A0A7R8VSC5"/>
<dbReference type="InterPro" id="IPR002557">
    <property type="entry name" value="Chitin-bd_dom"/>
</dbReference>
<evidence type="ECO:0000313" key="8">
    <source>
        <dbReference type="EMBL" id="CAD7203907.1"/>
    </source>
</evidence>
<keyword evidence="1" id="KW-0147">Chitin-binding</keyword>
<feature type="region of interest" description="Disordered" evidence="6">
    <location>
        <begin position="1115"/>
        <end position="1139"/>
    </location>
</feature>
<feature type="domain" description="Chitin-binding type-2" evidence="7">
    <location>
        <begin position="774"/>
        <end position="819"/>
    </location>
</feature>
<dbReference type="PANTHER" id="PTHR23301">
    <property type="entry name" value="CHITIN BINDING PERITROPHIN-A"/>
    <property type="match status" value="1"/>
</dbReference>
<dbReference type="InterPro" id="IPR051940">
    <property type="entry name" value="Chitin_bind-dev_reg"/>
</dbReference>
<dbReference type="PROSITE" id="PS50940">
    <property type="entry name" value="CHIT_BIND_II"/>
    <property type="match status" value="9"/>
</dbReference>
<dbReference type="SUPFAM" id="SSF57625">
    <property type="entry name" value="Invertebrate chitin-binding proteins"/>
    <property type="match status" value="10"/>
</dbReference>
<dbReference type="InterPro" id="IPR036508">
    <property type="entry name" value="Chitin-bd_dom_sf"/>
</dbReference>
<dbReference type="SMART" id="SM00494">
    <property type="entry name" value="ChtBD2"/>
    <property type="match status" value="10"/>
</dbReference>
<feature type="compositionally biased region" description="Low complexity" evidence="6">
    <location>
        <begin position="1120"/>
        <end position="1139"/>
    </location>
</feature>
<dbReference type="PANTHER" id="PTHR23301:SF106">
    <property type="entry name" value="CHITIN-BINDING TYPE-2 DOMAIN-CONTAINING PROTEIN-RELATED"/>
    <property type="match status" value="1"/>
</dbReference>
<keyword evidence="5" id="KW-0325">Glycoprotein</keyword>
<feature type="compositionally biased region" description="Polar residues" evidence="6">
    <location>
        <begin position="639"/>
        <end position="649"/>
    </location>
</feature>
<feature type="region of interest" description="Disordered" evidence="6">
    <location>
        <begin position="830"/>
        <end position="867"/>
    </location>
</feature>
<feature type="domain" description="Chitin-binding type-2" evidence="7">
    <location>
        <begin position="581"/>
        <end position="626"/>
    </location>
</feature>
<accession>A0A7R8VSC5</accession>
<name>A0A7R8VSC5_TIMDO</name>
<sequence>MDISIWRSPAFSSESYQETASNVTCAQRGYVCSEDCRTVYQCLDGSPDFQEIILERCDTGNGYFCSSVLGKCSGTFSSTCPPAGYSFSCTSLGIFPDPYDCAAYHLCFGSSSDIQHSYQTCENGWLYDPAYNTCIIEAEKCLEDPVPTCKESGQAGPINNNPVIYYVCEETTDGGYLYPVLFACPHGGRARALELSDTDFPMSVACEMIRGWHGELREGIVWELSDTDFPMFVACEMIRGWHGELREGIVWELSDTDFPMFVECEMIRGWHGELREGIVWELGDTDFPMFVECEMIRGWHGELREGIAQLANALVVLSSTAEDGEIAVVCRQETLGISRPLSYLDEKTARKEASPYATNNCEERGYYCSTDCKTVYQCSGDAPDFVQITREVCDTNRGYYCSSAQGTCSTTFSNTCTPRGYKFVCTTIGTFPDPFDCARYHICFGNLSDIQHSAEDCDSGWLYDPSAYTCKTKASYCSVDPVPLCESDGQIGATPRNPSIYYICNTGNSSNGVYLYPVLYLCPHGGIFDETEDSCVDSITPTPSDVTTLSTDAPITNPGTNATTKEVTTVLPATVTTPDGTPSCTEAGPLSDPSDCFSYYICAEDLSVSHATCDDGYHYSQSYLTCVFGTCPDVPPTSKPTTDTPVTHTKNPDTEAPTDSDSSTVTTQRTTTSTQGTVPECTDAGNIMDPNDCYSYYICAEDLSITHQNCPSGFHYSSSYLACVFGTCPDVPPSSNTTTTTSAPSTGSTNSDTSAPDDGSVTTRSTTTTTQGTVPECTDAGNIMDPNDCYSYYICAEDLSRTHQNCPSGFHYSSSYLACVFGTCPDVPPSSNTTTTTSAPSTGSTNSDTSAPDDGSVTTRSTTTTTQGTVPTCTSAGNIADPDDCYSYYECAEDLSVTHQTCANGYHYSASFLNCIFGACTVVLFADIPVEKGDVSKFAFKSNPLINVIISNSLPKISASIEYNRGDVKFPTCTSAGNIEDASDCYSYYTCDSDLNILHKTCGEGYHFSDSYSRCVFGACSNVPSTSGPDTTAPSPDTSEPDDTSTATARPTTPTQGTTCVSTGNVIDVNDCYSYYLCKDDLSITHVSCDNGYHFSTAYLSCVFGTCSDIPHTSKPVTVSPNPSTDTDPPSGDRTTTPGSIPACISSGSIPDPSDCYSYYVCGDDLRITHERCSDGYHFSTSFLSCVFGSCEL</sequence>
<feature type="compositionally biased region" description="Low complexity" evidence="6">
    <location>
        <begin position="830"/>
        <end position="847"/>
    </location>
</feature>
<evidence type="ECO:0000256" key="3">
    <source>
        <dbReference type="ARBA" id="ARBA00022737"/>
    </source>
</evidence>